<gene>
    <name evidence="2" type="ORF">WMSIL1_LOCUS10481</name>
    <name evidence="3" type="ORF">WMSIL1_LOCUS10487</name>
    <name evidence="1" type="ORF">WMSIL1_LOCUS7666</name>
</gene>
<dbReference type="EMBL" id="CABIJS010000444">
    <property type="protein sequence ID" value="VUZ51576.1"/>
    <property type="molecule type" value="Genomic_DNA"/>
</dbReference>
<dbReference type="AlphaFoldDB" id="A0A564YWN9"/>
<organism evidence="3 4">
    <name type="scientific">Hymenolepis diminuta</name>
    <name type="common">Rat tapeworm</name>
    <dbReference type="NCBI Taxonomy" id="6216"/>
    <lineage>
        <taxon>Eukaryota</taxon>
        <taxon>Metazoa</taxon>
        <taxon>Spiralia</taxon>
        <taxon>Lophotrochozoa</taxon>
        <taxon>Platyhelminthes</taxon>
        <taxon>Cestoda</taxon>
        <taxon>Eucestoda</taxon>
        <taxon>Cyclophyllidea</taxon>
        <taxon>Hymenolepididae</taxon>
        <taxon>Hymenolepis</taxon>
    </lineage>
</organism>
<evidence type="ECO:0000313" key="3">
    <source>
        <dbReference type="EMBL" id="VUZ51576.1"/>
    </source>
</evidence>
<evidence type="ECO:0000313" key="1">
    <source>
        <dbReference type="EMBL" id="VUZ48288.1"/>
    </source>
</evidence>
<proteinExistence type="predicted"/>
<evidence type="ECO:0000313" key="2">
    <source>
        <dbReference type="EMBL" id="VUZ51575.1"/>
    </source>
</evidence>
<reference evidence="3 4" key="1">
    <citation type="submission" date="2019-07" db="EMBL/GenBank/DDBJ databases">
        <authorList>
            <person name="Jastrzebski P J."/>
            <person name="Paukszto L."/>
            <person name="Jastrzebski P J."/>
        </authorList>
    </citation>
    <scope>NUCLEOTIDE SEQUENCE [LARGE SCALE GENOMIC DNA]</scope>
    <source>
        <strain evidence="3 4">WMS-il1</strain>
    </source>
</reference>
<accession>A0A564YWN9</accession>
<dbReference type="Proteomes" id="UP000321570">
    <property type="component" value="Unassembled WGS sequence"/>
</dbReference>
<dbReference type="EMBL" id="CABIJS010000286">
    <property type="protein sequence ID" value="VUZ48288.1"/>
    <property type="molecule type" value="Genomic_DNA"/>
</dbReference>
<name>A0A564YWN9_HYMDI</name>
<dbReference type="EMBL" id="CABIJS010000444">
    <property type="protein sequence ID" value="VUZ51575.1"/>
    <property type="molecule type" value="Genomic_DNA"/>
</dbReference>
<keyword evidence="4" id="KW-1185">Reference proteome</keyword>
<sequence>MLKKLNSEQLEVGIDENPACTTRELSKTFNASLHTTIYREVERLGWEGLIGWQMGPTRFVRNQQPTACDLLCSTVMTILVNFRHLF</sequence>
<evidence type="ECO:0000313" key="4">
    <source>
        <dbReference type="Proteomes" id="UP000321570"/>
    </source>
</evidence>
<protein>
    <submittedName>
        <fullName evidence="3">Uncharacterized protein</fullName>
    </submittedName>
</protein>